<keyword evidence="8 11" id="KW-0546">Nucleotide metabolism</keyword>
<evidence type="ECO:0000313" key="13">
    <source>
        <dbReference type="EMBL" id="JAT53223.1"/>
    </source>
</evidence>
<feature type="domain" description="dUTPase-like" evidence="12">
    <location>
        <begin position="78"/>
        <end position="206"/>
    </location>
</feature>
<sequence length="208" mass="23008">LKTKRKQLFTLTRSISELYRKTHTAMPNTLGRNTTHNIIRNRENKEFTPNNMEFTPKKRKLSVSAEPLNLRVKRLSPKAKVPKRSSVKAAGYDLYSASDITIPAKGKALVPTDLAVIVPEGTYGRVAPRSGLALKNFIDCGGGVVDADYRGPVGIILFNHGEVDYQVKEGDRVAQLVLERICTPDVIEIEELDETDRGVKGYGSTGLQ</sequence>
<organism evidence="13">
    <name type="scientific">Anthurium amnicola</name>
    <dbReference type="NCBI Taxonomy" id="1678845"/>
    <lineage>
        <taxon>Eukaryota</taxon>
        <taxon>Viridiplantae</taxon>
        <taxon>Streptophyta</taxon>
        <taxon>Embryophyta</taxon>
        <taxon>Tracheophyta</taxon>
        <taxon>Spermatophyta</taxon>
        <taxon>Magnoliopsida</taxon>
        <taxon>Liliopsida</taxon>
        <taxon>Araceae</taxon>
        <taxon>Pothoideae</taxon>
        <taxon>Potheae</taxon>
        <taxon>Anthurium</taxon>
    </lineage>
</organism>
<comment type="similarity">
    <text evidence="3 11">Belongs to the dUTPase family.</text>
</comment>
<dbReference type="SUPFAM" id="SSF51283">
    <property type="entry name" value="dUTPase-like"/>
    <property type="match status" value="1"/>
</dbReference>
<comment type="catalytic activity">
    <reaction evidence="10 11">
        <text>dUTP + H2O = dUMP + diphosphate + H(+)</text>
        <dbReference type="Rhea" id="RHEA:10248"/>
        <dbReference type="ChEBI" id="CHEBI:15377"/>
        <dbReference type="ChEBI" id="CHEBI:15378"/>
        <dbReference type="ChEBI" id="CHEBI:33019"/>
        <dbReference type="ChEBI" id="CHEBI:61555"/>
        <dbReference type="ChEBI" id="CHEBI:246422"/>
        <dbReference type="EC" id="3.6.1.23"/>
    </reaction>
</comment>
<gene>
    <name evidence="13" type="primary">dut_1</name>
    <name evidence="13" type="ORF">g.29830</name>
</gene>
<dbReference type="PANTHER" id="PTHR11241:SF0">
    <property type="entry name" value="DEOXYURIDINE 5'-TRIPHOSPHATE NUCLEOTIDOHYDROLASE"/>
    <property type="match status" value="1"/>
</dbReference>
<dbReference type="InterPro" id="IPR036157">
    <property type="entry name" value="dUTPase-like_sf"/>
</dbReference>
<dbReference type="Gene3D" id="2.70.40.10">
    <property type="match status" value="1"/>
</dbReference>
<accession>A0A1D1YF07</accession>
<evidence type="ECO:0000256" key="9">
    <source>
        <dbReference type="ARBA" id="ARBA00030698"/>
    </source>
</evidence>
<comment type="function">
    <text evidence="11">Involved in nucleotide metabolism via production of dUMP, the immediate precursor of thymidine nucleotides, and decreases the intracellular concentration of dUTP so that uracil cannot be incorporated into DNA.</text>
</comment>
<dbReference type="CDD" id="cd07557">
    <property type="entry name" value="trimeric_dUTPase"/>
    <property type="match status" value="1"/>
</dbReference>
<dbReference type="InterPro" id="IPR008181">
    <property type="entry name" value="dUTPase"/>
</dbReference>
<evidence type="ECO:0000256" key="4">
    <source>
        <dbReference type="ARBA" id="ARBA00012379"/>
    </source>
</evidence>
<evidence type="ECO:0000256" key="3">
    <source>
        <dbReference type="ARBA" id="ARBA00006581"/>
    </source>
</evidence>
<keyword evidence="7 11" id="KW-0460">Magnesium</keyword>
<proteinExistence type="inferred from homology"/>
<keyword evidence="11" id="KW-0479">Metal-binding</keyword>
<comment type="cofactor">
    <cofactor evidence="1 11">
        <name>Mg(2+)</name>
        <dbReference type="ChEBI" id="CHEBI:18420"/>
    </cofactor>
</comment>
<dbReference type="AlphaFoldDB" id="A0A1D1YF07"/>
<evidence type="ECO:0000259" key="12">
    <source>
        <dbReference type="Pfam" id="PF00692"/>
    </source>
</evidence>
<evidence type="ECO:0000256" key="1">
    <source>
        <dbReference type="ARBA" id="ARBA00001946"/>
    </source>
</evidence>
<dbReference type="NCBIfam" id="TIGR00576">
    <property type="entry name" value="dut"/>
    <property type="match status" value="1"/>
</dbReference>
<name>A0A1D1YF07_9ARAE</name>
<reference evidence="13" key="1">
    <citation type="submission" date="2015-07" db="EMBL/GenBank/DDBJ databases">
        <title>Transcriptome Assembly of Anthurium amnicola.</title>
        <authorList>
            <person name="Suzuki J."/>
        </authorList>
    </citation>
    <scope>NUCLEOTIDE SEQUENCE</scope>
</reference>
<dbReference type="InterPro" id="IPR033704">
    <property type="entry name" value="dUTPase_trimeric"/>
</dbReference>
<dbReference type="NCBIfam" id="NF001862">
    <property type="entry name" value="PRK00601.1"/>
    <property type="match status" value="1"/>
</dbReference>
<protein>
    <recommendedName>
        <fullName evidence="5 11">Deoxyuridine 5'-triphosphate nucleotidohydrolase</fullName>
        <shortName evidence="11">dUTPase</shortName>
        <ecNumber evidence="4 11">3.6.1.23</ecNumber>
    </recommendedName>
    <alternativeName>
        <fullName evidence="9 11">dUTP pyrophosphatase</fullName>
    </alternativeName>
</protein>
<dbReference type="EC" id="3.6.1.23" evidence="4 11"/>
<dbReference type="EMBL" id="GDJX01014713">
    <property type="protein sequence ID" value="JAT53223.1"/>
    <property type="molecule type" value="Transcribed_RNA"/>
</dbReference>
<dbReference type="Pfam" id="PF00692">
    <property type="entry name" value="dUTPase"/>
    <property type="match status" value="1"/>
</dbReference>
<keyword evidence="6 11" id="KW-0378">Hydrolase</keyword>
<evidence type="ECO:0000256" key="10">
    <source>
        <dbReference type="ARBA" id="ARBA00047686"/>
    </source>
</evidence>
<comment type="pathway">
    <text evidence="2 11">Pyrimidine metabolism; dUMP biosynthesis; dUMP from dCTP (dUTP route): step 2/2.</text>
</comment>
<dbReference type="UniPathway" id="UPA00610">
    <property type="reaction ID" value="UER00666"/>
</dbReference>
<evidence type="ECO:0000256" key="8">
    <source>
        <dbReference type="ARBA" id="ARBA00023080"/>
    </source>
</evidence>
<dbReference type="GO" id="GO:0000287">
    <property type="term" value="F:magnesium ion binding"/>
    <property type="evidence" value="ECO:0007669"/>
    <property type="project" value="UniProtKB-UniRule"/>
</dbReference>
<evidence type="ECO:0000256" key="11">
    <source>
        <dbReference type="RuleBase" id="RU367024"/>
    </source>
</evidence>
<evidence type="ECO:0000256" key="7">
    <source>
        <dbReference type="ARBA" id="ARBA00022842"/>
    </source>
</evidence>
<feature type="non-terminal residue" evidence="13">
    <location>
        <position position="1"/>
    </location>
</feature>
<evidence type="ECO:0000256" key="2">
    <source>
        <dbReference type="ARBA" id="ARBA00005142"/>
    </source>
</evidence>
<dbReference type="FunFam" id="2.70.40.10:FF:000004">
    <property type="entry name" value="Deoxyuridine triphosphatase"/>
    <property type="match status" value="1"/>
</dbReference>
<dbReference type="GO" id="GO:0046081">
    <property type="term" value="P:dUTP catabolic process"/>
    <property type="evidence" value="ECO:0007669"/>
    <property type="project" value="UniProtKB-UniRule"/>
</dbReference>
<dbReference type="PANTHER" id="PTHR11241">
    <property type="entry name" value="DEOXYURIDINE 5'-TRIPHOSPHATE NUCLEOTIDOHYDROLASE"/>
    <property type="match status" value="1"/>
</dbReference>
<dbReference type="GO" id="GO:0006226">
    <property type="term" value="P:dUMP biosynthetic process"/>
    <property type="evidence" value="ECO:0007669"/>
    <property type="project" value="UniProtKB-UniRule"/>
</dbReference>
<dbReference type="InterPro" id="IPR029054">
    <property type="entry name" value="dUTPase-like"/>
</dbReference>
<evidence type="ECO:0000256" key="5">
    <source>
        <dbReference type="ARBA" id="ARBA00021732"/>
    </source>
</evidence>
<dbReference type="GO" id="GO:0004170">
    <property type="term" value="F:dUTP diphosphatase activity"/>
    <property type="evidence" value="ECO:0007669"/>
    <property type="project" value="UniProtKB-UniRule"/>
</dbReference>
<evidence type="ECO:0000256" key="6">
    <source>
        <dbReference type="ARBA" id="ARBA00022801"/>
    </source>
</evidence>